<keyword evidence="11" id="KW-1185">Reference proteome</keyword>
<accession>A0A2T0LG36</accession>
<reference evidence="10 11" key="1">
    <citation type="submission" date="2018-03" db="EMBL/GenBank/DDBJ databases">
        <title>Genomic Encyclopedia of Archaeal and Bacterial Type Strains, Phase II (KMG-II): from individual species to whole genera.</title>
        <authorList>
            <person name="Goeker M."/>
        </authorList>
    </citation>
    <scope>NUCLEOTIDE SEQUENCE [LARGE SCALE GENOMIC DNA]</scope>
    <source>
        <strain evidence="10 11">DSM 44946</strain>
    </source>
</reference>
<feature type="transmembrane region" description="Helical" evidence="8">
    <location>
        <begin position="378"/>
        <end position="397"/>
    </location>
</feature>
<feature type="transmembrane region" description="Helical" evidence="8">
    <location>
        <begin position="110"/>
        <end position="133"/>
    </location>
</feature>
<keyword evidence="2" id="KW-0813">Transport</keyword>
<feature type="transmembrane region" description="Helical" evidence="8">
    <location>
        <begin position="353"/>
        <end position="372"/>
    </location>
</feature>
<feature type="transmembrane region" description="Helical" evidence="8">
    <location>
        <begin position="15"/>
        <end position="35"/>
    </location>
</feature>
<feature type="region of interest" description="Disordered" evidence="7">
    <location>
        <begin position="196"/>
        <end position="216"/>
    </location>
</feature>
<proteinExistence type="predicted"/>
<comment type="caution">
    <text evidence="10">The sequence shown here is derived from an EMBL/GenBank/DDBJ whole genome shotgun (WGS) entry which is preliminary data.</text>
</comment>
<evidence type="ECO:0000256" key="2">
    <source>
        <dbReference type="ARBA" id="ARBA00022448"/>
    </source>
</evidence>
<dbReference type="PANTHER" id="PTHR23517">
    <property type="entry name" value="RESISTANCE PROTEIN MDTM, PUTATIVE-RELATED-RELATED"/>
    <property type="match status" value="1"/>
</dbReference>
<evidence type="ECO:0000259" key="9">
    <source>
        <dbReference type="PROSITE" id="PS50850"/>
    </source>
</evidence>
<evidence type="ECO:0000313" key="10">
    <source>
        <dbReference type="EMBL" id="PRX41238.1"/>
    </source>
</evidence>
<evidence type="ECO:0000256" key="3">
    <source>
        <dbReference type="ARBA" id="ARBA00022475"/>
    </source>
</evidence>
<dbReference type="Pfam" id="PF07690">
    <property type="entry name" value="MFS_1"/>
    <property type="match status" value="2"/>
</dbReference>
<protein>
    <submittedName>
        <fullName evidence="10">Sugar phosphate permease</fullName>
    </submittedName>
</protein>
<dbReference type="GO" id="GO:0022857">
    <property type="term" value="F:transmembrane transporter activity"/>
    <property type="evidence" value="ECO:0007669"/>
    <property type="project" value="InterPro"/>
</dbReference>
<dbReference type="GO" id="GO:0005886">
    <property type="term" value="C:plasma membrane"/>
    <property type="evidence" value="ECO:0007669"/>
    <property type="project" value="UniProtKB-SubCell"/>
</dbReference>
<dbReference type="InterPro" id="IPR050171">
    <property type="entry name" value="MFS_Transporters"/>
</dbReference>
<sequence length="413" mass="44802">MSTDENREFPYARNFRVLMLVSFLTVWGYGAQRAVMSVQMETSGTDVLWMGVLLSLFGLPRAAMNIVGGHLTDRFSKRGNMLFSIALFAVVSILLIGFSRSSVAMGIWRVLLAIGVSWATTAMLAYLADITLPQKRGTAFGLQKMFTWLGIALSGFFAPMILLQIGMRGLMVLMAVIGGIGLVFAARFLHDLPPVETSRRSDPGGRLSAGRGSDPGTGNAVEKWVLAYDGMLIKCVEDGIVTFFIPLYILWHVSDIVAIGSIISLFTVTYVVFQPLGGWLADRIGSWRVTLTGIFLLTVGACVILLFPGVGMFFVFSALAGCGSGLAVTSAEMRASMIGSAHQRGRILGYWRFFRDLGSFFGPVLTGCFLAFGQTGWMLLFLMGMCIAALLASLPFAGSGRIFPLAEETHKIE</sequence>
<feature type="transmembrane region" description="Helical" evidence="8">
    <location>
        <begin position="79"/>
        <end position="98"/>
    </location>
</feature>
<evidence type="ECO:0000313" key="11">
    <source>
        <dbReference type="Proteomes" id="UP000237797"/>
    </source>
</evidence>
<dbReference type="AlphaFoldDB" id="A0A2T0LG36"/>
<keyword evidence="4 8" id="KW-0812">Transmembrane</keyword>
<feature type="transmembrane region" description="Helical" evidence="8">
    <location>
        <begin position="47"/>
        <end position="67"/>
    </location>
</feature>
<dbReference type="RefSeq" id="WP_106344603.1">
    <property type="nucleotide sequence ID" value="NZ_PVNE01000007.1"/>
</dbReference>
<feature type="transmembrane region" description="Helical" evidence="8">
    <location>
        <begin position="249"/>
        <end position="273"/>
    </location>
</feature>
<evidence type="ECO:0000256" key="4">
    <source>
        <dbReference type="ARBA" id="ARBA00022692"/>
    </source>
</evidence>
<dbReference type="OrthoDB" id="9810492at2"/>
<dbReference type="InterPro" id="IPR036259">
    <property type="entry name" value="MFS_trans_sf"/>
</dbReference>
<evidence type="ECO:0000256" key="1">
    <source>
        <dbReference type="ARBA" id="ARBA00004651"/>
    </source>
</evidence>
<name>A0A2T0LG36_9BACL</name>
<evidence type="ECO:0000256" key="6">
    <source>
        <dbReference type="ARBA" id="ARBA00023136"/>
    </source>
</evidence>
<dbReference type="InterPro" id="IPR020846">
    <property type="entry name" value="MFS_dom"/>
</dbReference>
<feature type="transmembrane region" description="Helical" evidence="8">
    <location>
        <begin position="285"/>
        <end position="307"/>
    </location>
</feature>
<evidence type="ECO:0000256" key="5">
    <source>
        <dbReference type="ARBA" id="ARBA00022989"/>
    </source>
</evidence>
<evidence type="ECO:0000256" key="8">
    <source>
        <dbReference type="SAM" id="Phobius"/>
    </source>
</evidence>
<dbReference type="PROSITE" id="PS50850">
    <property type="entry name" value="MFS"/>
    <property type="match status" value="1"/>
</dbReference>
<evidence type="ECO:0000256" key="7">
    <source>
        <dbReference type="SAM" id="MobiDB-lite"/>
    </source>
</evidence>
<feature type="transmembrane region" description="Helical" evidence="8">
    <location>
        <begin position="170"/>
        <end position="189"/>
    </location>
</feature>
<feature type="transmembrane region" description="Helical" evidence="8">
    <location>
        <begin position="313"/>
        <end position="332"/>
    </location>
</feature>
<comment type="subcellular location">
    <subcellularLocation>
        <location evidence="1">Cell membrane</location>
        <topology evidence="1">Multi-pass membrane protein</topology>
    </subcellularLocation>
</comment>
<gene>
    <name evidence="10" type="ORF">CLV97_1074</name>
</gene>
<dbReference type="Gene3D" id="1.20.1250.20">
    <property type="entry name" value="MFS general substrate transporter like domains"/>
    <property type="match status" value="2"/>
</dbReference>
<feature type="domain" description="Major facilitator superfamily (MFS) profile" evidence="9">
    <location>
        <begin position="14"/>
        <end position="401"/>
    </location>
</feature>
<dbReference type="Proteomes" id="UP000237797">
    <property type="component" value="Unassembled WGS sequence"/>
</dbReference>
<keyword evidence="5 8" id="KW-1133">Transmembrane helix</keyword>
<organism evidence="10 11">
    <name type="scientific">Planifilum fimeticola</name>
    <dbReference type="NCBI Taxonomy" id="201975"/>
    <lineage>
        <taxon>Bacteria</taxon>
        <taxon>Bacillati</taxon>
        <taxon>Bacillota</taxon>
        <taxon>Bacilli</taxon>
        <taxon>Bacillales</taxon>
        <taxon>Thermoactinomycetaceae</taxon>
        <taxon>Planifilum</taxon>
    </lineage>
</organism>
<dbReference type="InterPro" id="IPR011701">
    <property type="entry name" value="MFS"/>
</dbReference>
<dbReference type="SUPFAM" id="SSF103473">
    <property type="entry name" value="MFS general substrate transporter"/>
    <property type="match status" value="1"/>
</dbReference>
<feature type="transmembrane region" description="Helical" evidence="8">
    <location>
        <begin position="145"/>
        <end position="163"/>
    </location>
</feature>
<keyword evidence="3" id="KW-1003">Cell membrane</keyword>
<dbReference type="PANTHER" id="PTHR23517:SF3">
    <property type="entry name" value="INTEGRAL MEMBRANE TRANSPORT PROTEIN"/>
    <property type="match status" value="1"/>
</dbReference>
<dbReference type="EMBL" id="PVNE01000007">
    <property type="protein sequence ID" value="PRX41238.1"/>
    <property type="molecule type" value="Genomic_DNA"/>
</dbReference>
<keyword evidence="6 8" id="KW-0472">Membrane</keyword>